<proteinExistence type="predicted"/>
<sequence length="368" mass="41784">MPFPLTAFQRHPRYALAFAAIVLTSFWYLSSYEPGPSLYRGHVDTAGLPRDPDIYNRVARSERIYQRSVEQRHELIKKWGPSPSQIVMFPPDQEPWPAYTVWDFFPPTFACPHELERVGNIGDGGKWTCGLSRLEEKPDCVIYVFGVDWDSSFEAEVLSRTKHCQIFGYDYTANGFGSAVPRTAAARARTHFEKYGLGAADSHGPGDDPKMWTLRSIMRANGHSHIDLLRIDVEGWEFEVMRAIVRDFIAPTEDGTFGALPFGQLQIELHIWHRRFDDFLGWWQTLEDAGLRPFMAEANLVYANYNRQSGVELVDYSFLNIKGDNVFISDGRPLLAPAVEKDDTRIPGAEEGDPDIRFIRHGPGPDAV</sequence>
<accession>A0A8E2B1B9</accession>
<dbReference type="PANTHER" id="PTHR32026:SF10">
    <property type="entry name" value="METHYLTRANSFERASE-LIKE PROTEIN 24-RELATED"/>
    <property type="match status" value="1"/>
</dbReference>
<feature type="region of interest" description="Disordered" evidence="1">
    <location>
        <begin position="344"/>
        <end position="368"/>
    </location>
</feature>
<evidence type="ECO:0000313" key="4">
    <source>
        <dbReference type="Proteomes" id="UP000250043"/>
    </source>
</evidence>
<name>A0A8E2B1B9_9APHY</name>
<dbReference type="OrthoDB" id="10006218at2759"/>
<protein>
    <recommendedName>
        <fullName evidence="2">Methyltransferase domain-containing protein</fullName>
    </recommendedName>
</protein>
<keyword evidence="4" id="KW-1185">Reference proteome</keyword>
<evidence type="ECO:0000313" key="3">
    <source>
        <dbReference type="EMBL" id="OCH89385.1"/>
    </source>
</evidence>
<dbReference type="PANTHER" id="PTHR32026">
    <property type="entry name" value="METHYLTRANSFERASE-LIKE PROTEIN 24"/>
    <property type="match status" value="1"/>
</dbReference>
<evidence type="ECO:0000256" key="1">
    <source>
        <dbReference type="SAM" id="MobiDB-lite"/>
    </source>
</evidence>
<feature type="domain" description="Methyltransferase" evidence="2">
    <location>
        <begin position="102"/>
        <end position="245"/>
    </location>
</feature>
<dbReference type="Proteomes" id="UP000250043">
    <property type="component" value="Unassembled WGS sequence"/>
</dbReference>
<organism evidence="3 4">
    <name type="scientific">Obba rivulosa</name>
    <dbReference type="NCBI Taxonomy" id="1052685"/>
    <lineage>
        <taxon>Eukaryota</taxon>
        <taxon>Fungi</taxon>
        <taxon>Dikarya</taxon>
        <taxon>Basidiomycota</taxon>
        <taxon>Agaricomycotina</taxon>
        <taxon>Agaricomycetes</taxon>
        <taxon>Polyporales</taxon>
        <taxon>Gelatoporiaceae</taxon>
        <taxon>Obba</taxon>
    </lineage>
</organism>
<dbReference type="Pfam" id="PF13383">
    <property type="entry name" value="Methyltransf_22"/>
    <property type="match status" value="1"/>
</dbReference>
<dbReference type="InterPro" id="IPR025714">
    <property type="entry name" value="Methyltranfer_dom"/>
</dbReference>
<dbReference type="EMBL" id="KV722428">
    <property type="protein sequence ID" value="OCH89385.1"/>
    <property type="molecule type" value="Genomic_DNA"/>
</dbReference>
<dbReference type="InterPro" id="IPR026913">
    <property type="entry name" value="METTL24"/>
</dbReference>
<evidence type="ECO:0000259" key="2">
    <source>
        <dbReference type="Pfam" id="PF13383"/>
    </source>
</evidence>
<reference evidence="3 4" key="1">
    <citation type="submission" date="2016-07" db="EMBL/GenBank/DDBJ databases">
        <title>Draft genome of the white-rot fungus Obba rivulosa 3A-2.</title>
        <authorList>
            <consortium name="DOE Joint Genome Institute"/>
            <person name="Miettinen O."/>
            <person name="Riley R."/>
            <person name="Acob R."/>
            <person name="Barry K."/>
            <person name="Cullen D."/>
            <person name="De Vries R."/>
            <person name="Hainaut M."/>
            <person name="Hatakka A."/>
            <person name="Henrissat B."/>
            <person name="Hilden K."/>
            <person name="Kuo R."/>
            <person name="Labutti K."/>
            <person name="Lipzen A."/>
            <person name="Makela M.R."/>
            <person name="Sandor L."/>
            <person name="Spatafora J.W."/>
            <person name="Grigoriev I.V."/>
            <person name="Hibbett D.S."/>
        </authorList>
    </citation>
    <scope>NUCLEOTIDE SEQUENCE [LARGE SCALE GENOMIC DNA]</scope>
    <source>
        <strain evidence="3 4">3A-2</strain>
    </source>
</reference>
<dbReference type="AlphaFoldDB" id="A0A8E2B1B9"/>
<gene>
    <name evidence="3" type="ORF">OBBRIDRAFT_794339</name>
</gene>